<keyword evidence="7" id="KW-0472">Membrane</keyword>
<reference evidence="11" key="1">
    <citation type="submission" date="2018-11" db="EMBL/GenBank/DDBJ databases">
        <title>Phylogenetic, genomic, and biogeographic characterization of a novel and ubiquitous marine invertebrate-associated Rickettsiales parasite, Candidatus Marinoinvertebrata rohwerii, gen. nov., sp. nov.</title>
        <authorList>
            <person name="Klinges J.G."/>
            <person name="Rosales S.M."/>
            <person name="Mcminds R."/>
            <person name="Shaver E.C."/>
            <person name="Shantz A."/>
            <person name="Peters E.C."/>
            <person name="Burkepile D.E."/>
            <person name="Silliman B.R."/>
            <person name="Vega Thurber R.L."/>
        </authorList>
    </citation>
    <scope>NUCLEOTIDE SEQUENCE [LARGE SCALE GENOMIC DNA]</scope>
    <source>
        <strain evidence="11">a_cerv_44</strain>
    </source>
</reference>
<dbReference type="Pfam" id="PF08478">
    <property type="entry name" value="POTRA_1"/>
    <property type="match status" value="1"/>
</dbReference>
<evidence type="ECO:0000256" key="3">
    <source>
        <dbReference type="ARBA" id="ARBA00022618"/>
    </source>
</evidence>
<keyword evidence="2" id="KW-0997">Cell inner membrane</keyword>
<evidence type="ECO:0000256" key="7">
    <source>
        <dbReference type="SAM" id="Phobius"/>
    </source>
</evidence>
<comment type="caution">
    <text evidence="10">The sequence shown here is derived from an EMBL/GenBank/DDBJ whole genome shotgun (WGS) entry which is preliminary data.</text>
</comment>
<keyword evidence="4 7" id="KW-0812">Transmembrane</keyword>
<organism evidence="10 11">
    <name type="scientific">Candidatus Aquarickettsia rohweri</name>
    <dbReference type="NCBI Taxonomy" id="2602574"/>
    <lineage>
        <taxon>Bacteria</taxon>
        <taxon>Pseudomonadati</taxon>
        <taxon>Pseudomonadota</taxon>
        <taxon>Alphaproteobacteria</taxon>
        <taxon>Rickettsiales</taxon>
        <taxon>Candidatus Midichloriaceae</taxon>
        <taxon>Candidatus Aquarickettsia</taxon>
    </lineage>
</organism>
<dbReference type="OrthoDB" id="9783091at2"/>
<dbReference type="RefSeq" id="WP_126044142.1">
    <property type="nucleotide sequence ID" value="NZ_RXFM01000001.1"/>
</dbReference>
<feature type="domain" description="POTRA" evidence="9">
    <location>
        <begin position="46"/>
        <end position="112"/>
    </location>
</feature>
<protein>
    <submittedName>
        <fullName evidence="10">FtsQ-type POTRA domain-containing protein</fullName>
    </submittedName>
</protein>
<proteinExistence type="predicted"/>
<evidence type="ECO:0000256" key="4">
    <source>
        <dbReference type="ARBA" id="ARBA00022692"/>
    </source>
</evidence>
<dbReference type="AlphaFoldDB" id="A0A3R9XUL7"/>
<evidence type="ECO:0000256" key="5">
    <source>
        <dbReference type="ARBA" id="ARBA00022989"/>
    </source>
</evidence>
<dbReference type="EMBL" id="RXFM01000001">
    <property type="protein sequence ID" value="RST72653.1"/>
    <property type="molecule type" value="Genomic_DNA"/>
</dbReference>
<dbReference type="InterPro" id="IPR005548">
    <property type="entry name" value="Cell_div_FtsQ/DivIB_C"/>
</dbReference>
<accession>A0A3R9XUL7</accession>
<evidence type="ECO:0000256" key="6">
    <source>
        <dbReference type="ARBA" id="ARBA00023306"/>
    </source>
</evidence>
<keyword evidence="5 7" id="KW-1133">Transmembrane helix</keyword>
<dbReference type="InterPro" id="IPR013685">
    <property type="entry name" value="POTRA_FtsQ_type"/>
</dbReference>
<gene>
    <name evidence="10" type="ORF">EIC27_00140</name>
</gene>
<keyword evidence="6" id="KW-0131">Cell cycle</keyword>
<dbReference type="Gene3D" id="3.40.50.11690">
    <property type="entry name" value="Cell division protein FtsQ/DivIB"/>
    <property type="match status" value="1"/>
</dbReference>
<evidence type="ECO:0000256" key="1">
    <source>
        <dbReference type="ARBA" id="ARBA00022475"/>
    </source>
</evidence>
<keyword evidence="11" id="KW-1185">Reference proteome</keyword>
<evidence type="ECO:0000313" key="11">
    <source>
        <dbReference type="Proteomes" id="UP000279470"/>
    </source>
</evidence>
<feature type="transmembrane region" description="Helical" evidence="7">
    <location>
        <begin position="5"/>
        <end position="23"/>
    </location>
</feature>
<evidence type="ECO:0000259" key="9">
    <source>
        <dbReference type="Pfam" id="PF08478"/>
    </source>
</evidence>
<keyword evidence="1" id="KW-1003">Cell membrane</keyword>
<dbReference type="PANTHER" id="PTHR35851">
    <property type="entry name" value="CELL DIVISION PROTEIN FTSQ"/>
    <property type="match status" value="1"/>
</dbReference>
<dbReference type="InterPro" id="IPR026579">
    <property type="entry name" value="FtsQ"/>
</dbReference>
<dbReference type="PANTHER" id="PTHR35851:SF1">
    <property type="entry name" value="CELL DIVISION PROTEIN FTSQ"/>
    <property type="match status" value="1"/>
</dbReference>
<name>A0A3R9XUL7_9RICK</name>
<feature type="domain" description="Cell division protein FtsQ/DivIB C-terminal" evidence="8">
    <location>
        <begin position="119"/>
        <end position="228"/>
    </location>
</feature>
<dbReference type="InterPro" id="IPR045335">
    <property type="entry name" value="FtsQ_C_sf"/>
</dbReference>
<evidence type="ECO:0000259" key="8">
    <source>
        <dbReference type="Pfam" id="PF03799"/>
    </source>
</evidence>
<dbReference type="GO" id="GO:0090529">
    <property type="term" value="P:cell septum assembly"/>
    <property type="evidence" value="ECO:0007669"/>
    <property type="project" value="InterPro"/>
</dbReference>
<keyword evidence="3" id="KW-0132">Cell division</keyword>
<sequence length="242" mass="29061">MIRRFILKLFILLVIILLPYYYLKNKGYLVLIKDFAYNNFSKFGELKKIDIFGNYLLSEQFLIGYINIKIGQKLYDISPDNIRYRLLELNEIKEANVSINYSGIIKINIIERKPFAIWWNQNLPILVDDEGNEILKISDLKKYKNHVIIFGQNFHNKLKIFLDLFKQFSLYNETKSLHYIGNRRWDVYIENDVVIKLPEKNIDIALKKSEEVLKRFKYKDRIAIIDLRLYPKKIFLKLKNNI</sequence>
<dbReference type="Proteomes" id="UP000279470">
    <property type="component" value="Unassembled WGS sequence"/>
</dbReference>
<evidence type="ECO:0000313" key="10">
    <source>
        <dbReference type="EMBL" id="RST72653.1"/>
    </source>
</evidence>
<dbReference type="Pfam" id="PF03799">
    <property type="entry name" value="FtsQ_DivIB_C"/>
    <property type="match status" value="1"/>
</dbReference>
<evidence type="ECO:0000256" key="2">
    <source>
        <dbReference type="ARBA" id="ARBA00022519"/>
    </source>
</evidence>